<sequence>MTKVKQLNNQNGNIILVTLVVVSIIVLAGVGYWYMQNGNTVSPTPTMKPTVSYEGSCTNDYMNGVYSYVIQVPSNWQMSEKDDSLVKFNTDNGWFQVSCVAGVGGAGATDEYIEMKIGGASVPVYFGELNGGVTLQISQAFLQVEGGWFMFNGQLPYTNDNEQLLIDVLSSFVLY</sequence>
<evidence type="ECO:0000313" key="2">
    <source>
        <dbReference type="EMBL" id="MCA9392475.1"/>
    </source>
</evidence>
<keyword evidence="1" id="KW-0472">Membrane</keyword>
<reference evidence="2" key="1">
    <citation type="submission" date="2020-04" db="EMBL/GenBank/DDBJ databases">
        <authorList>
            <person name="Zhang T."/>
        </authorList>
    </citation>
    <scope>NUCLEOTIDE SEQUENCE</scope>
    <source>
        <strain evidence="2">HKST-UBA03</strain>
    </source>
</reference>
<accession>A0A955LL25</accession>
<evidence type="ECO:0000313" key="3">
    <source>
        <dbReference type="Proteomes" id="UP000751518"/>
    </source>
</evidence>
<comment type="caution">
    <text evidence="2">The sequence shown here is derived from an EMBL/GenBank/DDBJ whole genome shotgun (WGS) entry which is preliminary data.</text>
</comment>
<name>A0A955LL25_UNCKA</name>
<reference evidence="2" key="2">
    <citation type="journal article" date="2021" name="Microbiome">
        <title>Successional dynamics and alternative stable states in a saline activated sludge microbial community over 9 years.</title>
        <authorList>
            <person name="Wang Y."/>
            <person name="Ye J."/>
            <person name="Ju F."/>
            <person name="Liu L."/>
            <person name="Boyd J.A."/>
            <person name="Deng Y."/>
            <person name="Parks D.H."/>
            <person name="Jiang X."/>
            <person name="Yin X."/>
            <person name="Woodcroft B.J."/>
            <person name="Tyson G.W."/>
            <person name="Hugenholtz P."/>
            <person name="Polz M.F."/>
            <person name="Zhang T."/>
        </authorList>
    </citation>
    <scope>NUCLEOTIDE SEQUENCE</scope>
    <source>
        <strain evidence="2">HKST-UBA03</strain>
    </source>
</reference>
<proteinExistence type="predicted"/>
<organism evidence="2 3">
    <name type="scientific">candidate division WWE3 bacterium</name>
    <dbReference type="NCBI Taxonomy" id="2053526"/>
    <lineage>
        <taxon>Bacteria</taxon>
        <taxon>Katanobacteria</taxon>
    </lineage>
</organism>
<feature type="transmembrane region" description="Helical" evidence="1">
    <location>
        <begin position="12"/>
        <end position="35"/>
    </location>
</feature>
<dbReference type="Proteomes" id="UP000751518">
    <property type="component" value="Unassembled WGS sequence"/>
</dbReference>
<dbReference type="AlphaFoldDB" id="A0A955LL25"/>
<keyword evidence="1" id="KW-1133">Transmembrane helix</keyword>
<evidence type="ECO:0000256" key="1">
    <source>
        <dbReference type="SAM" id="Phobius"/>
    </source>
</evidence>
<keyword evidence="1" id="KW-0812">Transmembrane</keyword>
<protein>
    <submittedName>
        <fullName evidence="2">Uncharacterized protein</fullName>
    </submittedName>
</protein>
<dbReference type="EMBL" id="JAGQKZ010000060">
    <property type="protein sequence ID" value="MCA9392475.1"/>
    <property type="molecule type" value="Genomic_DNA"/>
</dbReference>
<gene>
    <name evidence="2" type="ORF">KC614_04760</name>
</gene>